<evidence type="ECO:0000313" key="9">
    <source>
        <dbReference type="EMBL" id="KAJ4432871.1"/>
    </source>
</evidence>
<evidence type="ECO:0000313" key="10">
    <source>
        <dbReference type="Proteomes" id="UP001148838"/>
    </source>
</evidence>
<accession>A0ABQ8SGC3</accession>
<dbReference type="InterPro" id="IPR045249">
    <property type="entry name" value="HARBI1-like"/>
</dbReference>
<reference evidence="9 10" key="1">
    <citation type="journal article" date="2022" name="Allergy">
        <title>Genome assembly and annotation of Periplaneta americana reveal a comprehensive cockroach allergen profile.</title>
        <authorList>
            <person name="Wang L."/>
            <person name="Xiong Q."/>
            <person name="Saelim N."/>
            <person name="Wang L."/>
            <person name="Nong W."/>
            <person name="Wan A.T."/>
            <person name="Shi M."/>
            <person name="Liu X."/>
            <person name="Cao Q."/>
            <person name="Hui J.H.L."/>
            <person name="Sookrung N."/>
            <person name="Leung T.F."/>
            <person name="Tungtrongchitr A."/>
            <person name="Tsui S.K.W."/>
        </authorList>
    </citation>
    <scope>NUCLEOTIDE SEQUENCE [LARGE SCALE GENOMIC DNA]</scope>
    <source>
        <strain evidence="9">PWHHKU_190912</strain>
    </source>
</reference>
<comment type="similarity">
    <text evidence="3">Belongs to the HARBI1 family.</text>
</comment>
<evidence type="ECO:0000259" key="8">
    <source>
        <dbReference type="Pfam" id="PF13359"/>
    </source>
</evidence>
<evidence type="ECO:0000256" key="4">
    <source>
        <dbReference type="ARBA" id="ARBA00022722"/>
    </source>
</evidence>
<comment type="caution">
    <text evidence="9">The sequence shown here is derived from an EMBL/GenBank/DDBJ whole genome shotgun (WGS) entry which is preliminary data.</text>
</comment>
<protein>
    <recommendedName>
        <fullName evidence="8">DDE Tnp4 domain-containing protein</fullName>
    </recommendedName>
</protein>
<evidence type="ECO:0000256" key="2">
    <source>
        <dbReference type="ARBA" id="ARBA00004123"/>
    </source>
</evidence>
<comment type="subcellular location">
    <subcellularLocation>
        <location evidence="2">Nucleus</location>
    </subcellularLocation>
</comment>
<dbReference type="InterPro" id="IPR027806">
    <property type="entry name" value="HARBI1_dom"/>
</dbReference>
<organism evidence="9 10">
    <name type="scientific">Periplaneta americana</name>
    <name type="common">American cockroach</name>
    <name type="synonym">Blatta americana</name>
    <dbReference type="NCBI Taxonomy" id="6978"/>
    <lineage>
        <taxon>Eukaryota</taxon>
        <taxon>Metazoa</taxon>
        <taxon>Ecdysozoa</taxon>
        <taxon>Arthropoda</taxon>
        <taxon>Hexapoda</taxon>
        <taxon>Insecta</taxon>
        <taxon>Pterygota</taxon>
        <taxon>Neoptera</taxon>
        <taxon>Polyneoptera</taxon>
        <taxon>Dictyoptera</taxon>
        <taxon>Blattodea</taxon>
        <taxon>Blattoidea</taxon>
        <taxon>Blattidae</taxon>
        <taxon>Blattinae</taxon>
        <taxon>Periplaneta</taxon>
    </lineage>
</organism>
<comment type="cofactor">
    <cofactor evidence="1">
        <name>a divalent metal cation</name>
        <dbReference type="ChEBI" id="CHEBI:60240"/>
    </cofactor>
</comment>
<evidence type="ECO:0000256" key="7">
    <source>
        <dbReference type="ARBA" id="ARBA00023242"/>
    </source>
</evidence>
<evidence type="ECO:0000256" key="6">
    <source>
        <dbReference type="ARBA" id="ARBA00022801"/>
    </source>
</evidence>
<evidence type="ECO:0000256" key="1">
    <source>
        <dbReference type="ARBA" id="ARBA00001968"/>
    </source>
</evidence>
<dbReference type="PANTHER" id="PTHR22930:SF85">
    <property type="entry name" value="GH03217P-RELATED"/>
    <property type="match status" value="1"/>
</dbReference>
<keyword evidence="4" id="KW-0540">Nuclease</keyword>
<evidence type="ECO:0000256" key="3">
    <source>
        <dbReference type="ARBA" id="ARBA00006958"/>
    </source>
</evidence>
<dbReference type="EMBL" id="JAJSOF020000029">
    <property type="protein sequence ID" value="KAJ4432871.1"/>
    <property type="molecule type" value="Genomic_DNA"/>
</dbReference>
<gene>
    <name evidence="9" type="ORF">ANN_21510</name>
</gene>
<keyword evidence="6" id="KW-0378">Hydrolase</keyword>
<name>A0ABQ8SGC3_PERAM</name>
<keyword evidence="7" id="KW-0539">Nucleus</keyword>
<evidence type="ECO:0000256" key="5">
    <source>
        <dbReference type="ARBA" id="ARBA00022723"/>
    </source>
</evidence>
<keyword evidence="5" id="KW-0479">Metal-binding</keyword>
<sequence length="128" mass="15114">MTQFREICGMRNVIGAIDCSHIRIKKVPGEVSRYYINRKGHFSLNVQVICDASLRIRDIIVHWRGSTHDSKIFQESRIKQRFEEGEFKGRLLGDSDYPCIPYLFTPLLNPSTPREERYNQLHKLTRNY</sequence>
<dbReference type="PANTHER" id="PTHR22930">
    <property type="match status" value="1"/>
</dbReference>
<keyword evidence="10" id="KW-1185">Reference proteome</keyword>
<proteinExistence type="inferred from homology"/>
<feature type="domain" description="DDE Tnp4" evidence="8">
    <location>
        <begin position="17"/>
        <end position="125"/>
    </location>
</feature>
<dbReference type="Proteomes" id="UP001148838">
    <property type="component" value="Unassembled WGS sequence"/>
</dbReference>
<dbReference type="Pfam" id="PF13359">
    <property type="entry name" value="DDE_Tnp_4"/>
    <property type="match status" value="1"/>
</dbReference>